<gene>
    <name evidence="3" type="ORF">THAOC_33736</name>
</gene>
<feature type="region of interest" description="Disordered" evidence="1">
    <location>
        <begin position="537"/>
        <end position="557"/>
    </location>
</feature>
<evidence type="ECO:0000313" key="4">
    <source>
        <dbReference type="Proteomes" id="UP000266841"/>
    </source>
</evidence>
<dbReference type="InterPro" id="IPR010482">
    <property type="entry name" value="TECPR1-like_DysF"/>
</dbReference>
<dbReference type="Proteomes" id="UP000266841">
    <property type="component" value="Unassembled WGS sequence"/>
</dbReference>
<evidence type="ECO:0000256" key="1">
    <source>
        <dbReference type="SAM" id="MobiDB-lite"/>
    </source>
</evidence>
<feature type="compositionally biased region" description="Polar residues" evidence="1">
    <location>
        <begin position="86"/>
        <end position="95"/>
    </location>
</feature>
<sequence>MHHHRRVWRVPRRARGVAAVLIAFAVIRAECSISPHASPPSPVALPLAETEHEASGQSEPFARIESESAAAVPGKDDTDNGEAPGNEQTVSQTTVEGAEGSIVHSGEETPGNEQTVSQTTVEGAEGSIAHSPRTPRDSGAVTFLYELHEHEIYNPKTDSWESRRFTQSPTTGEGGRDSTSLEPQSVRPPRNYLFDGEWKIDMTNPSLDGFGWEYYVGRYDGLGRRRRRWVRGLRRVSNQLRSDIPRKKKKKKTAANAPASSKAKQIDLFRYSFKGFGWSLYKSCVFAKSLGAGFRIPISANFDCYNQYLALPYISSLTYVGYPLVAATFLNCSVPMEAVKWFAGGILWKVQWMLAVTSASIRATFEAVVWFTTLPWRTWKAFASILDGILKKSRTLQEEDLPEEPQSITNVTIETHIEMSNSSQPSVTASAVVESPRGGASATRPKKSFRERHLTMRGTPIPAFRRAAPIEYSSTVQERLGACMSWRVSQERGYEFRFNFFYTCLPTLIFWKELEETRKKKLATIMRRLGGVWGASPVDQQQRSLSKGDESSEPKNALSSFMNEHSSTLGLSAGWPLPIDPYFSFNVMLTMSSFYYGWILRGIYSLLSGTESKQTTTKDKVKRVEKRNEKLLSSVLKDKQVPLESSEPVANESKPDKKSPSDFEESDSDLEFDVDAP</sequence>
<feature type="compositionally biased region" description="Acidic residues" evidence="1">
    <location>
        <begin position="662"/>
        <end position="677"/>
    </location>
</feature>
<feature type="region of interest" description="Disordered" evidence="1">
    <location>
        <begin position="33"/>
        <end position="137"/>
    </location>
</feature>
<feature type="compositionally biased region" description="Polar residues" evidence="1">
    <location>
        <begin position="165"/>
        <end position="183"/>
    </location>
</feature>
<dbReference type="EMBL" id="AGNL01046865">
    <property type="protein sequence ID" value="EJK47534.1"/>
    <property type="molecule type" value="Genomic_DNA"/>
</dbReference>
<dbReference type="GO" id="GO:0005737">
    <property type="term" value="C:cytoplasm"/>
    <property type="evidence" value="ECO:0007669"/>
    <property type="project" value="UniProtKB-ARBA"/>
</dbReference>
<keyword evidence="4" id="KW-1185">Reference proteome</keyword>
<dbReference type="OMA" id="EHEIYNP"/>
<dbReference type="GO" id="GO:0098588">
    <property type="term" value="C:bounding membrane of organelle"/>
    <property type="evidence" value="ECO:0007669"/>
    <property type="project" value="UniProtKB-ARBA"/>
</dbReference>
<reference evidence="3 4" key="1">
    <citation type="journal article" date="2012" name="Genome Biol.">
        <title>Genome and low-iron response of an oceanic diatom adapted to chronic iron limitation.</title>
        <authorList>
            <person name="Lommer M."/>
            <person name="Specht M."/>
            <person name="Roy A.S."/>
            <person name="Kraemer L."/>
            <person name="Andreson R."/>
            <person name="Gutowska M.A."/>
            <person name="Wolf J."/>
            <person name="Bergner S.V."/>
            <person name="Schilhabel M.B."/>
            <person name="Klostermeier U.C."/>
            <person name="Beiko R.G."/>
            <person name="Rosenstiel P."/>
            <person name="Hippler M."/>
            <person name="Laroche J."/>
        </authorList>
    </citation>
    <scope>NUCLEOTIDE SEQUENCE [LARGE SCALE GENOMIC DNA]</scope>
    <source>
        <strain evidence="3 4">CCMP1005</strain>
    </source>
</reference>
<feature type="compositionally biased region" description="Polar residues" evidence="1">
    <location>
        <begin position="111"/>
        <end position="121"/>
    </location>
</feature>
<evidence type="ECO:0000313" key="3">
    <source>
        <dbReference type="EMBL" id="EJK47534.1"/>
    </source>
</evidence>
<organism evidence="3 4">
    <name type="scientific">Thalassiosira oceanica</name>
    <name type="common">Marine diatom</name>
    <dbReference type="NCBI Taxonomy" id="159749"/>
    <lineage>
        <taxon>Eukaryota</taxon>
        <taxon>Sar</taxon>
        <taxon>Stramenopiles</taxon>
        <taxon>Ochrophyta</taxon>
        <taxon>Bacillariophyta</taxon>
        <taxon>Coscinodiscophyceae</taxon>
        <taxon>Thalassiosirophycidae</taxon>
        <taxon>Thalassiosirales</taxon>
        <taxon>Thalassiosiraceae</taxon>
        <taxon>Thalassiosira</taxon>
    </lineage>
</organism>
<dbReference type="Pfam" id="PF06398">
    <property type="entry name" value="Pex24p"/>
    <property type="match status" value="1"/>
</dbReference>
<feature type="region of interest" description="Disordered" evidence="1">
    <location>
        <begin position="635"/>
        <end position="677"/>
    </location>
</feature>
<accession>K0R6G4</accession>
<evidence type="ECO:0000259" key="2">
    <source>
        <dbReference type="Pfam" id="PF06398"/>
    </source>
</evidence>
<feature type="domain" description="TECPR1-like DysF" evidence="2">
    <location>
        <begin position="119"/>
        <end position="231"/>
    </location>
</feature>
<feature type="region of interest" description="Disordered" evidence="1">
    <location>
        <begin position="158"/>
        <end position="187"/>
    </location>
</feature>
<dbReference type="AlphaFoldDB" id="K0R6G4"/>
<comment type="caution">
    <text evidence="3">The sequence shown here is derived from an EMBL/GenBank/DDBJ whole genome shotgun (WGS) entry which is preliminary data.</text>
</comment>
<dbReference type="OrthoDB" id="47744at2759"/>
<protein>
    <recommendedName>
        <fullName evidence="2">TECPR1-like DysF domain-containing protein</fullName>
    </recommendedName>
</protein>
<name>K0R6G4_THAOC</name>
<proteinExistence type="predicted"/>
<dbReference type="eggNOG" id="ENOG502SV38">
    <property type="taxonomic scope" value="Eukaryota"/>
</dbReference>